<evidence type="ECO:0000313" key="7">
    <source>
        <dbReference type="Proteomes" id="UP000241848"/>
    </source>
</evidence>
<keyword evidence="3 5" id="KW-1133">Transmembrane helix</keyword>
<gene>
    <name evidence="6" type="ORF">C7B45_15285</name>
</gene>
<comment type="caution">
    <text evidence="5">Lacks conserved residue(s) required for the propagation of feature annotation.</text>
</comment>
<comment type="subcellular location">
    <subcellularLocation>
        <location evidence="5">Cell membrane</location>
        <topology evidence="5">Multi-pass membrane protein</topology>
    </subcellularLocation>
</comment>
<feature type="transmembrane region" description="Helical" evidence="5">
    <location>
        <begin position="50"/>
        <end position="68"/>
    </location>
</feature>
<evidence type="ECO:0000313" key="6">
    <source>
        <dbReference type="EMBL" id="PSR20373.1"/>
    </source>
</evidence>
<comment type="caution">
    <text evidence="6">The sequence shown here is derived from an EMBL/GenBank/DDBJ whole genome shotgun (WGS) entry which is preliminary data.</text>
</comment>
<proteinExistence type="inferred from homology"/>
<comment type="similarity">
    <text evidence="5">Belongs to the UPF0756 family.</text>
</comment>
<protein>
    <recommendedName>
        <fullName evidence="5">UPF0756 membrane protein C7B45_15285</fullName>
    </recommendedName>
</protein>
<feature type="transmembrane region" description="Helical" evidence="5">
    <location>
        <begin position="110"/>
        <end position="128"/>
    </location>
</feature>
<name>A0A2T2WDR5_9FIRM</name>
<evidence type="ECO:0000256" key="5">
    <source>
        <dbReference type="HAMAP-Rule" id="MF_01874"/>
    </source>
</evidence>
<evidence type="ECO:0000256" key="1">
    <source>
        <dbReference type="ARBA" id="ARBA00022475"/>
    </source>
</evidence>
<keyword evidence="4 5" id="KW-0472">Membrane</keyword>
<organism evidence="6 7">
    <name type="scientific">Sulfobacillus acidophilus</name>
    <dbReference type="NCBI Taxonomy" id="53633"/>
    <lineage>
        <taxon>Bacteria</taxon>
        <taxon>Bacillati</taxon>
        <taxon>Bacillota</taxon>
        <taxon>Clostridia</taxon>
        <taxon>Eubacteriales</taxon>
        <taxon>Clostridiales Family XVII. Incertae Sedis</taxon>
        <taxon>Sulfobacillus</taxon>
    </lineage>
</organism>
<evidence type="ECO:0000256" key="4">
    <source>
        <dbReference type="ARBA" id="ARBA00023136"/>
    </source>
</evidence>
<evidence type="ECO:0000256" key="2">
    <source>
        <dbReference type="ARBA" id="ARBA00022692"/>
    </source>
</evidence>
<sequence>MFTTENVGLIILLILGLIARSNLVAAAATILLMLRFTRLTFLLPVLERRGVEVGLLFLTIAMLVPFALGKVNLREVAKSFITVPGILALVGGALATHLNGRGLHLLNDHSQLMISLIVGSIIGIVIWGGMPVGPLMAAGLTYLMLEVASWITHWWR</sequence>
<keyword evidence="1 5" id="KW-1003">Cell membrane</keyword>
<dbReference type="PANTHER" id="PTHR38452:SF1">
    <property type="entry name" value="UPF0756 MEMBRANE PROTEIN YEAL"/>
    <property type="match status" value="1"/>
</dbReference>
<feature type="transmembrane region" description="Helical" evidence="5">
    <location>
        <begin position="80"/>
        <end position="98"/>
    </location>
</feature>
<dbReference type="PANTHER" id="PTHR38452">
    <property type="entry name" value="UPF0756 MEMBRANE PROTEIN YEAL"/>
    <property type="match status" value="1"/>
</dbReference>
<evidence type="ECO:0000256" key="3">
    <source>
        <dbReference type="ARBA" id="ARBA00022989"/>
    </source>
</evidence>
<dbReference type="HAMAP" id="MF_01874">
    <property type="entry name" value="UPF0756"/>
    <property type="match status" value="1"/>
</dbReference>
<dbReference type="InterPro" id="IPR007382">
    <property type="entry name" value="UPF0756_TM"/>
</dbReference>
<dbReference type="GO" id="GO:0005886">
    <property type="term" value="C:plasma membrane"/>
    <property type="evidence" value="ECO:0007669"/>
    <property type="project" value="UniProtKB-SubCell"/>
</dbReference>
<keyword evidence="2 5" id="KW-0812">Transmembrane</keyword>
<accession>A0A2T2WDR5</accession>
<dbReference type="AlphaFoldDB" id="A0A2T2WDR5"/>
<dbReference type="Pfam" id="PF04284">
    <property type="entry name" value="DUF441"/>
    <property type="match status" value="1"/>
</dbReference>
<dbReference type="EMBL" id="PXYV01000066">
    <property type="protein sequence ID" value="PSR20373.1"/>
    <property type="molecule type" value="Genomic_DNA"/>
</dbReference>
<reference evidence="6 7" key="1">
    <citation type="journal article" date="2014" name="BMC Genomics">
        <title>Comparison of environmental and isolate Sulfobacillus genomes reveals diverse carbon, sulfur, nitrogen, and hydrogen metabolisms.</title>
        <authorList>
            <person name="Justice N.B."/>
            <person name="Norman A."/>
            <person name="Brown C.T."/>
            <person name="Singh A."/>
            <person name="Thomas B.C."/>
            <person name="Banfield J.F."/>
        </authorList>
    </citation>
    <scope>NUCLEOTIDE SEQUENCE [LARGE SCALE GENOMIC DNA]</scope>
    <source>
        <strain evidence="6">AMDSBA3</strain>
    </source>
</reference>
<dbReference type="Proteomes" id="UP000241848">
    <property type="component" value="Unassembled WGS sequence"/>
</dbReference>